<comment type="caution">
    <text evidence="1">The sequence shown here is derived from an EMBL/GenBank/DDBJ whole genome shotgun (WGS) entry which is preliminary data.</text>
</comment>
<evidence type="ECO:0000313" key="2">
    <source>
        <dbReference type="Proteomes" id="UP000639772"/>
    </source>
</evidence>
<gene>
    <name evidence="1" type="ORF">HPP92_015883</name>
</gene>
<reference evidence="1 2" key="1">
    <citation type="journal article" date="2020" name="Nat. Food">
        <title>A phased Vanilla planifolia genome enables genetic improvement of flavour and production.</title>
        <authorList>
            <person name="Hasing T."/>
            <person name="Tang H."/>
            <person name="Brym M."/>
            <person name="Khazi F."/>
            <person name="Huang T."/>
            <person name="Chambers A.H."/>
        </authorList>
    </citation>
    <scope>NUCLEOTIDE SEQUENCE [LARGE SCALE GENOMIC DNA]</scope>
    <source>
        <tissue evidence="1">Leaf</tissue>
    </source>
</reference>
<name>A0A835URI9_VANPL</name>
<proteinExistence type="predicted"/>
<evidence type="ECO:0000313" key="1">
    <source>
        <dbReference type="EMBL" id="KAG0471337.1"/>
    </source>
</evidence>
<accession>A0A835URI9</accession>
<organism evidence="1 2">
    <name type="scientific">Vanilla planifolia</name>
    <name type="common">Vanilla</name>
    <dbReference type="NCBI Taxonomy" id="51239"/>
    <lineage>
        <taxon>Eukaryota</taxon>
        <taxon>Viridiplantae</taxon>
        <taxon>Streptophyta</taxon>
        <taxon>Embryophyta</taxon>
        <taxon>Tracheophyta</taxon>
        <taxon>Spermatophyta</taxon>
        <taxon>Magnoliopsida</taxon>
        <taxon>Liliopsida</taxon>
        <taxon>Asparagales</taxon>
        <taxon>Orchidaceae</taxon>
        <taxon>Vanilloideae</taxon>
        <taxon>Vanilleae</taxon>
        <taxon>Vanilla</taxon>
    </lineage>
</organism>
<sequence length="151" mass="17167">MEQEVGFVSKIYLSHYNIDSYQLTPQHLIASTSYSIDGRQSPNASTFHVVAQGAIDHAHIRASVQTNDYGDVGLVDIIINDGRFEELSDIMKHNQHKNWRFPIADLDFPYDQIDYVRAALQKYYGAKETTLHAQTVVNNAQSPVENKEQNK</sequence>
<dbReference type="AlphaFoldDB" id="A0A835URI9"/>
<dbReference type="Proteomes" id="UP000639772">
    <property type="component" value="Unassembled WGS sequence"/>
</dbReference>
<protein>
    <submittedName>
        <fullName evidence="1">Uncharacterized protein</fullName>
    </submittedName>
</protein>
<dbReference type="EMBL" id="JADCNM010000008">
    <property type="protein sequence ID" value="KAG0471337.1"/>
    <property type="molecule type" value="Genomic_DNA"/>
</dbReference>